<sequence>MIILIDIAGKKLNLRISMKKAVVSVFGFVLIAGILFAQPWIYDFGTDIKSYSNPEHGSFNFLPQPLSGEDFIRVGSSGSINLENPGIADFGSGSELRIVASNTGNSTKASIYNYEGTNLFYIRFNLLLGDFEGGNTANSGTFYFVMGNNGNSNFSSDSGYNRDYSFTILSFTFGESGSIITQYHWGLSSIGTLSGNPISQGTNYLIEIWGNNTEFNKSYYKNGTSNTLNQNYMHLWINGVKYSLKKANIADNKVINSFMFYGAGSNNNVANCFVDNIVYSKALYSSPSNQASFFSNQNCSSNSIELTWTPGNGNKRIVILSTNSNIIAPEDGTDPEANSVFGSKGQQVVYNGTGNSVTVSGLSSSTTYYAKVFEVNGSGFATMYNTTGNTIQITTAEDTLPVELSNFRAELDYRNRIQLMWVTQSETNLLGYYIYRNDVDDVTNAELVSPLIEATNNTSLQLYIYTDETINEAGNYHYWLQCIDYNGKEKLFGPSICKYELPVTVSGAEIPLREGITSIFPNPFNPCTTISYDMDNAGLMELAIYNIKGQKVWGKILEHSGKGNYKYLWNGCDEKGKECSSGIYTVIMRCGERNYIRKMTILQ</sequence>
<dbReference type="KEGG" id="caci:CLOAM0698"/>
<evidence type="ECO:0000313" key="3">
    <source>
        <dbReference type="EMBL" id="CAO80582.1"/>
    </source>
</evidence>
<dbReference type="eggNOG" id="COG2356">
    <property type="taxonomic scope" value="Bacteria"/>
</dbReference>
<keyword evidence="1" id="KW-0812">Transmembrane</keyword>
<dbReference type="eggNOG" id="COG1404">
    <property type="taxonomic scope" value="Bacteria"/>
</dbReference>
<dbReference type="AlphaFoldDB" id="B0VGX3"/>
<dbReference type="STRING" id="459349.CLOAM0698"/>
<dbReference type="Gene3D" id="2.60.40.10">
    <property type="entry name" value="Immunoglobulins"/>
    <property type="match status" value="2"/>
</dbReference>
<gene>
    <name evidence="3" type="ordered locus">CLOAM0698</name>
</gene>
<dbReference type="HOGENOM" id="CLU_452503_0_0_0"/>
<protein>
    <recommendedName>
        <fullName evidence="2">Fibronectin type-III domain-containing protein</fullName>
    </recommendedName>
</protein>
<dbReference type="SMART" id="SM00060">
    <property type="entry name" value="FN3"/>
    <property type="match status" value="1"/>
</dbReference>
<organism evidence="3 4">
    <name type="scientific">Cloacimonas acidaminovorans (strain Evry)</name>
    <dbReference type="NCBI Taxonomy" id="459349"/>
    <lineage>
        <taxon>Bacteria</taxon>
        <taxon>Pseudomonadati</taxon>
        <taxon>Candidatus Cloacimonadota</taxon>
        <taxon>Candidatus Cloacimonadia</taxon>
        <taxon>Candidatus Cloacimonadales</taxon>
        <taxon>Candidatus Cloacimonadaceae</taxon>
        <taxon>Candidatus Cloacimonas</taxon>
    </lineage>
</organism>
<dbReference type="Proteomes" id="UP000002019">
    <property type="component" value="Chromosome"/>
</dbReference>
<dbReference type="InterPro" id="IPR013783">
    <property type="entry name" value="Ig-like_fold"/>
</dbReference>
<keyword evidence="1" id="KW-1133">Transmembrane helix</keyword>
<dbReference type="SUPFAM" id="SSF49265">
    <property type="entry name" value="Fibronectin type III"/>
    <property type="match status" value="1"/>
</dbReference>
<proteinExistence type="predicted"/>
<dbReference type="PROSITE" id="PS50853">
    <property type="entry name" value="FN3"/>
    <property type="match status" value="1"/>
</dbReference>
<dbReference type="Gene3D" id="2.60.40.4070">
    <property type="match status" value="1"/>
</dbReference>
<evidence type="ECO:0000256" key="1">
    <source>
        <dbReference type="SAM" id="Phobius"/>
    </source>
</evidence>
<dbReference type="InterPro" id="IPR036116">
    <property type="entry name" value="FN3_sf"/>
</dbReference>
<evidence type="ECO:0000313" key="4">
    <source>
        <dbReference type="Proteomes" id="UP000002019"/>
    </source>
</evidence>
<accession>B0VGX3</accession>
<name>B0VGX3_CLOAI</name>
<keyword evidence="1" id="KW-0472">Membrane</keyword>
<feature type="domain" description="Fibronectin type-III" evidence="2">
    <location>
        <begin position="286"/>
        <end position="398"/>
    </location>
</feature>
<keyword evidence="4" id="KW-1185">Reference proteome</keyword>
<reference evidence="3 4" key="1">
    <citation type="journal article" date="2008" name="J. Bacteriol.">
        <title>'Candidatus Cloacamonas acidaminovorans': genome sequence reconstruction provides a first glimpse of a new bacterial division.</title>
        <authorList>
            <person name="Pelletier E."/>
            <person name="Kreimeyer A."/>
            <person name="Bocs S."/>
            <person name="Rouy Z."/>
            <person name="Gyapay G."/>
            <person name="Chouari R."/>
            <person name="Riviere D."/>
            <person name="Ganesan A."/>
            <person name="Daegelen P."/>
            <person name="Sghir A."/>
            <person name="Cohen G.N."/>
            <person name="Medigue C."/>
            <person name="Weissenbach J."/>
            <person name="Le Paslier D."/>
        </authorList>
    </citation>
    <scope>NUCLEOTIDE SEQUENCE [LARGE SCALE GENOMIC DNA]</scope>
    <source>
        <strain evidence="4">Evry</strain>
    </source>
</reference>
<feature type="transmembrane region" description="Helical" evidence="1">
    <location>
        <begin position="21"/>
        <end position="42"/>
    </location>
</feature>
<evidence type="ECO:0000259" key="2">
    <source>
        <dbReference type="PROSITE" id="PS50853"/>
    </source>
</evidence>
<dbReference type="InterPro" id="IPR003961">
    <property type="entry name" value="FN3_dom"/>
</dbReference>
<dbReference type="EMBL" id="CU466930">
    <property type="protein sequence ID" value="CAO80582.1"/>
    <property type="molecule type" value="Genomic_DNA"/>
</dbReference>